<dbReference type="EMBL" id="CABFWE030000011">
    <property type="protein sequence ID" value="CAD7050444.1"/>
    <property type="molecule type" value="Genomic_DNA"/>
</dbReference>
<organism evidence="1 2">
    <name type="scientific">Pseudorhizobium halotolerans</name>
    <dbReference type="NCBI Taxonomy" id="1233081"/>
    <lineage>
        <taxon>Bacteria</taxon>
        <taxon>Pseudomonadati</taxon>
        <taxon>Pseudomonadota</taxon>
        <taxon>Alphaproteobacteria</taxon>
        <taxon>Hyphomicrobiales</taxon>
        <taxon>Rhizobiaceae</taxon>
        <taxon>Rhizobium/Agrobacterium group</taxon>
        <taxon>Pseudorhizobium</taxon>
    </lineage>
</organism>
<evidence type="ECO:0000313" key="1">
    <source>
        <dbReference type="EMBL" id="CAD7050444.1"/>
    </source>
</evidence>
<sequence>MRVRPSSWCYPTFSLLMARSLGFGSNATYYGRPVQTRFRYAYTYRLKLACYTKSLTHYTKGTPSPLRAPTVCRHPVSGSISLPSSGCFSPFPHGTCSLSVMHEYLGLESGLPMFRQDFTCPALLKDNQCSTPTGLSPTIAKLSNLFGFIPDCHWPGPRSLATTCGVSVDVLSCRYLDVSVPCVRFLSLCIQNKIPYHNAWKPVWLCPHAAAIFDRFAADRAAHQRRRASALYGKSHTSYLAN</sequence>
<accession>A0ABN7JW67</accession>
<name>A0ABN7JW67_9HYPH</name>
<comment type="caution">
    <text evidence="1">The sequence shown here is derived from an EMBL/GenBank/DDBJ whole genome shotgun (WGS) entry which is preliminary data.</text>
</comment>
<evidence type="ECO:0000313" key="2">
    <source>
        <dbReference type="Proteomes" id="UP000601041"/>
    </source>
</evidence>
<keyword evidence="2" id="KW-1185">Reference proteome</keyword>
<gene>
    <name evidence="1" type="ORF">RHAB21_04167</name>
</gene>
<proteinExistence type="predicted"/>
<dbReference type="Proteomes" id="UP000601041">
    <property type="component" value="Unassembled WGS sequence"/>
</dbReference>
<reference evidence="1 2" key="1">
    <citation type="submission" date="2020-11" db="EMBL/GenBank/DDBJ databases">
        <authorList>
            <person name="Lassalle F."/>
        </authorList>
    </citation>
    <scope>NUCLEOTIDE SEQUENCE [LARGE SCALE GENOMIC DNA]</scope>
    <source>
        <strain evidence="1 2">AB21</strain>
    </source>
</reference>
<protein>
    <submittedName>
        <fullName evidence="1">Uncharacterized protein</fullName>
    </submittedName>
</protein>